<dbReference type="PANTHER" id="PTHR37937">
    <property type="entry name" value="CONJUGATIVE TRANSFER: DNA TRANSPORT"/>
    <property type="match status" value="1"/>
</dbReference>
<dbReference type="Pfam" id="PF02534">
    <property type="entry name" value="T4SS-DNA_transf"/>
    <property type="match status" value="1"/>
</dbReference>
<evidence type="ECO:0000256" key="6">
    <source>
        <dbReference type="ARBA" id="ARBA00023136"/>
    </source>
</evidence>
<dbReference type="PANTHER" id="PTHR37937:SF1">
    <property type="entry name" value="CONJUGATIVE TRANSFER: DNA TRANSPORT"/>
    <property type="match status" value="1"/>
</dbReference>
<dbReference type="AlphaFoldDB" id="A0A934IKF3"/>
<evidence type="ECO:0000256" key="5">
    <source>
        <dbReference type="ARBA" id="ARBA00022989"/>
    </source>
</evidence>
<keyword evidence="6" id="KW-0472">Membrane</keyword>
<accession>A0A934IKF3</accession>
<sequence length="428" mass="45953">MTSSKSILLGRTIAEAAPLGFAASTTAFGGGEIITDESDAGLVTIAGTGTGKGVSQVIPAAITYPGSMVIMDVKGEIAGVTARARRALGQEVVILDPFGQKSDAFNPMEAINPASLDAHDQCKRLARMMRGGFGAMLDPFWEDMAEMIVAGTLLFLATHIPREKRALPLLHRMWGVADHLEEMLVAMQHCDLHGGAMAAAARAYTDAPEKTRNSILATLRGQIAFLASARAKQSLEGDWGLLKRIREARPMTIYLRVPPHLLSSHGKLLRVWLGAILTTVAERRARPAIPDLFLVDEAATLGHLDELLTAASLLRGYGLRTWTFWQSIGQITGLYGDRASEILDNAGTLSMFGAANAASAWSLGALTGYEGKILGMPGSEQILCRQGREPIRAAKIDYRTEPSCRGLFDPNPFHTACPARVRRGKVAA</sequence>
<comment type="similarity">
    <text evidence="2">Belongs to the VirD4/TraG family.</text>
</comment>
<proteinExistence type="inferred from homology"/>
<keyword evidence="8" id="KW-1185">Reference proteome</keyword>
<evidence type="ECO:0000256" key="1">
    <source>
        <dbReference type="ARBA" id="ARBA00004651"/>
    </source>
</evidence>
<keyword evidence="4" id="KW-0812">Transmembrane</keyword>
<dbReference type="EMBL" id="JAEKPD010000033">
    <property type="protein sequence ID" value="MBJ3764606.1"/>
    <property type="molecule type" value="Genomic_DNA"/>
</dbReference>
<dbReference type="InterPro" id="IPR003688">
    <property type="entry name" value="TraG/VirD4"/>
</dbReference>
<evidence type="ECO:0000313" key="8">
    <source>
        <dbReference type="Proteomes" id="UP000642488"/>
    </source>
</evidence>
<dbReference type="SUPFAM" id="SSF52540">
    <property type="entry name" value="P-loop containing nucleoside triphosphate hydrolases"/>
    <property type="match status" value="1"/>
</dbReference>
<dbReference type="GO" id="GO:0005886">
    <property type="term" value="C:plasma membrane"/>
    <property type="evidence" value="ECO:0007669"/>
    <property type="project" value="UniProtKB-SubCell"/>
</dbReference>
<keyword evidence="5" id="KW-1133">Transmembrane helix</keyword>
<evidence type="ECO:0000256" key="3">
    <source>
        <dbReference type="ARBA" id="ARBA00022475"/>
    </source>
</evidence>
<comment type="caution">
    <text evidence="7">The sequence shown here is derived from an EMBL/GenBank/DDBJ whole genome shotgun (WGS) entry which is preliminary data.</text>
</comment>
<evidence type="ECO:0000313" key="7">
    <source>
        <dbReference type="EMBL" id="MBJ3764606.1"/>
    </source>
</evidence>
<evidence type="ECO:0000256" key="4">
    <source>
        <dbReference type="ARBA" id="ARBA00022692"/>
    </source>
</evidence>
<dbReference type="InterPro" id="IPR051539">
    <property type="entry name" value="T4SS-coupling_protein"/>
</dbReference>
<keyword evidence="3" id="KW-1003">Cell membrane</keyword>
<dbReference type="InterPro" id="IPR027417">
    <property type="entry name" value="P-loop_NTPase"/>
</dbReference>
<organism evidence="7 8">
    <name type="scientific">Palleronia pontilimi</name>
    <dbReference type="NCBI Taxonomy" id="1964209"/>
    <lineage>
        <taxon>Bacteria</taxon>
        <taxon>Pseudomonadati</taxon>
        <taxon>Pseudomonadota</taxon>
        <taxon>Alphaproteobacteria</taxon>
        <taxon>Rhodobacterales</taxon>
        <taxon>Roseobacteraceae</taxon>
        <taxon>Palleronia</taxon>
    </lineage>
</organism>
<dbReference type="Gene3D" id="3.40.50.300">
    <property type="entry name" value="P-loop containing nucleotide triphosphate hydrolases"/>
    <property type="match status" value="1"/>
</dbReference>
<protein>
    <submittedName>
        <fullName evidence="7">Type IV secretory system conjugative DNA transfer family protein</fullName>
    </submittedName>
</protein>
<comment type="subcellular location">
    <subcellularLocation>
        <location evidence="1">Cell membrane</location>
        <topology evidence="1">Multi-pass membrane protein</topology>
    </subcellularLocation>
</comment>
<reference evidence="7" key="1">
    <citation type="submission" date="2020-12" db="EMBL/GenBank/DDBJ databases">
        <title>Bacterial taxonomy.</title>
        <authorList>
            <person name="Pan X."/>
        </authorList>
    </citation>
    <scope>NUCLEOTIDE SEQUENCE</scope>
    <source>
        <strain evidence="7">KCTC 52957</strain>
    </source>
</reference>
<evidence type="ECO:0000256" key="2">
    <source>
        <dbReference type="ARBA" id="ARBA00008806"/>
    </source>
</evidence>
<dbReference type="RefSeq" id="WP_198917778.1">
    <property type="nucleotide sequence ID" value="NZ_JAEKPD010000033.1"/>
</dbReference>
<dbReference type="CDD" id="cd01127">
    <property type="entry name" value="TrwB_TraG_TraD_VirD4"/>
    <property type="match status" value="1"/>
</dbReference>
<dbReference type="Proteomes" id="UP000642488">
    <property type="component" value="Unassembled WGS sequence"/>
</dbReference>
<gene>
    <name evidence="7" type="ORF">ILP92_17880</name>
</gene>
<name>A0A934IKF3_9RHOB</name>